<proteinExistence type="predicted"/>
<feature type="non-terminal residue" evidence="1">
    <location>
        <position position="69"/>
    </location>
</feature>
<name>A0AA38KIQ4_TAXCH</name>
<evidence type="ECO:0000313" key="1">
    <source>
        <dbReference type="EMBL" id="KAH9305571.1"/>
    </source>
</evidence>
<sequence>MGHLSKACSLKLAKASKELDSQKVGSMMKGLEESEMASPLVGDISPLSLLKETEEVHKNSRELISLIKE</sequence>
<accession>A0AA38KIQ4</accession>
<dbReference type="Proteomes" id="UP000824469">
    <property type="component" value="Unassembled WGS sequence"/>
</dbReference>
<dbReference type="EMBL" id="JAHRHJ020000008">
    <property type="protein sequence ID" value="KAH9305571.1"/>
    <property type="molecule type" value="Genomic_DNA"/>
</dbReference>
<evidence type="ECO:0000313" key="2">
    <source>
        <dbReference type="Proteomes" id="UP000824469"/>
    </source>
</evidence>
<reference evidence="1 2" key="1">
    <citation type="journal article" date="2021" name="Nat. Plants">
        <title>The Taxus genome provides insights into paclitaxel biosynthesis.</title>
        <authorList>
            <person name="Xiong X."/>
            <person name="Gou J."/>
            <person name="Liao Q."/>
            <person name="Li Y."/>
            <person name="Zhou Q."/>
            <person name="Bi G."/>
            <person name="Li C."/>
            <person name="Du R."/>
            <person name="Wang X."/>
            <person name="Sun T."/>
            <person name="Guo L."/>
            <person name="Liang H."/>
            <person name="Lu P."/>
            <person name="Wu Y."/>
            <person name="Zhang Z."/>
            <person name="Ro D.K."/>
            <person name="Shang Y."/>
            <person name="Huang S."/>
            <person name="Yan J."/>
        </authorList>
    </citation>
    <scope>NUCLEOTIDE SEQUENCE [LARGE SCALE GENOMIC DNA]</scope>
    <source>
        <strain evidence="1">Ta-2019</strain>
    </source>
</reference>
<dbReference type="AlphaFoldDB" id="A0AA38KIQ4"/>
<comment type="caution">
    <text evidence="1">The sequence shown here is derived from an EMBL/GenBank/DDBJ whole genome shotgun (WGS) entry which is preliminary data.</text>
</comment>
<gene>
    <name evidence="1" type="ORF">KI387_009975</name>
</gene>
<organism evidence="1 2">
    <name type="scientific">Taxus chinensis</name>
    <name type="common">Chinese yew</name>
    <name type="synonym">Taxus wallichiana var. chinensis</name>
    <dbReference type="NCBI Taxonomy" id="29808"/>
    <lineage>
        <taxon>Eukaryota</taxon>
        <taxon>Viridiplantae</taxon>
        <taxon>Streptophyta</taxon>
        <taxon>Embryophyta</taxon>
        <taxon>Tracheophyta</taxon>
        <taxon>Spermatophyta</taxon>
        <taxon>Pinopsida</taxon>
        <taxon>Pinidae</taxon>
        <taxon>Conifers II</taxon>
        <taxon>Cupressales</taxon>
        <taxon>Taxaceae</taxon>
        <taxon>Taxus</taxon>
    </lineage>
</organism>
<protein>
    <submittedName>
        <fullName evidence="1">Uncharacterized protein</fullName>
    </submittedName>
</protein>
<keyword evidence="2" id="KW-1185">Reference proteome</keyword>